<gene>
    <name evidence="7" type="ORF">KSF_097500</name>
</gene>
<evidence type="ECO:0000256" key="2">
    <source>
        <dbReference type="ARBA" id="ARBA00012438"/>
    </source>
</evidence>
<dbReference type="Pfam" id="PF02518">
    <property type="entry name" value="HATPase_c"/>
    <property type="match status" value="1"/>
</dbReference>
<reference evidence="7" key="1">
    <citation type="submission" date="2020-10" db="EMBL/GenBank/DDBJ databases">
        <title>Taxonomic study of unclassified bacteria belonging to the class Ktedonobacteria.</title>
        <authorList>
            <person name="Yabe S."/>
            <person name="Wang C.M."/>
            <person name="Zheng Y."/>
            <person name="Sakai Y."/>
            <person name="Cavaletti L."/>
            <person name="Monciardini P."/>
            <person name="Donadio S."/>
        </authorList>
    </citation>
    <scope>NUCLEOTIDE SEQUENCE</scope>
    <source>
        <strain evidence="7">ID150040</strain>
    </source>
</reference>
<name>A0A8J3IZN1_9CHLR</name>
<feature type="domain" description="Histidine kinase" evidence="6">
    <location>
        <begin position="290"/>
        <end position="456"/>
    </location>
</feature>
<evidence type="ECO:0000313" key="8">
    <source>
        <dbReference type="Proteomes" id="UP000597444"/>
    </source>
</evidence>
<dbReference type="PRINTS" id="PR00344">
    <property type="entry name" value="BCTRLSENSOR"/>
</dbReference>
<dbReference type="InterPro" id="IPR018490">
    <property type="entry name" value="cNMP-bd_dom_sf"/>
</dbReference>
<dbReference type="InterPro" id="IPR004358">
    <property type="entry name" value="Sig_transdc_His_kin-like_C"/>
</dbReference>
<keyword evidence="3 7" id="KW-0808">Transferase</keyword>
<dbReference type="Gene3D" id="2.60.120.10">
    <property type="entry name" value="Jelly Rolls"/>
    <property type="match status" value="1"/>
</dbReference>
<evidence type="ECO:0000256" key="1">
    <source>
        <dbReference type="ARBA" id="ARBA00000085"/>
    </source>
</evidence>
<organism evidence="7 8">
    <name type="scientific">Reticulibacter mediterranei</name>
    <dbReference type="NCBI Taxonomy" id="2778369"/>
    <lineage>
        <taxon>Bacteria</taxon>
        <taxon>Bacillati</taxon>
        <taxon>Chloroflexota</taxon>
        <taxon>Ktedonobacteria</taxon>
        <taxon>Ktedonobacterales</taxon>
        <taxon>Reticulibacteraceae</taxon>
        <taxon>Reticulibacter</taxon>
    </lineage>
</organism>
<dbReference type="PROSITE" id="PS50042">
    <property type="entry name" value="CNMP_BINDING_3"/>
    <property type="match status" value="1"/>
</dbReference>
<dbReference type="SUPFAM" id="SSF51206">
    <property type="entry name" value="cAMP-binding domain-like"/>
    <property type="match status" value="1"/>
</dbReference>
<dbReference type="SUPFAM" id="SSF47384">
    <property type="entry name" value="Homodimeric domain of signal transducing histidine kinase"/>
    <property type="match status" value="1"/>
</dbReference>
<evidence type="ECO:0000259" key="5">
    <source>
        <dbReference type="PROSITE" id="PS50042"/>
    </source>
</evidence>
<keyword evidence="8" id="KW-1185">Reference proteome</keyword>
<dbReference type="PANTHER" id="PTHR43065">
    <property type="entry name" value="SENSOR HISTIDINE KINASE"/>
    <property type="match status" value="1"/>
</dbReference>
<dbReference type="InterPro" id="IPR000595">
    <property type="entry name" value="cNMP-bd_dom"/>
</dbReference>
<accession>A0A8J3IZN1</accession>
<dbReference type="EMBL" id="BNJK01000002">
    <property type="protein sequence ID" value="GHO99702.1"/>
    <property type="molecule type" value="Genomic_DNA"/>
</dbReference>
<dbReference type="InterPro" id="IPR005467">
    <property type="entry name" value="His_kinase_dom"/>
</dbReference>
<dbReference type="PANTHER" id="PTHR43065:SF48">
    <property type="entry name" value="HISTIDINE KINASE"/>
    <property type="match status" value="1"/>
</dbReference>
<comment type="caution">
    <text evidence="7">The sequence shown here is derived from an EMBL/GenBank/DDBJ whole genome shotgun (WGS) entry which is preliminary data.</text>
</comment>
<protein>
    <recommendedName>
        <fullName evidence="2">histidine kinase</fullName>
        <ecNumber evidence="2">2.7.13.3</ecNumber>
    </recommendedName>
</protein>
<evidence type="ECO:0000256" key="4">
    <source>
        <dbReference type="ARBA" id="ARBA00023012"/>
    </source>
</evidence>
<dbReference type="Gene3D" id="3.30.565.10">
    <property type="entry name" value="Histidine kinase-like ATPase, C-terminal domain"/>
    <property type="match status" value="1"/>
</dbReference>
<dbReference type="EC" id="2.7.13.3" evidence="2"/>
<dbReference type="Proteomes" id="UP000597444">
    <property type="component" value="Unassembled WGS sequence"/>
</dbReference>
<keyword evidence="4" id="KW-0902">Two-component regulatory system</keyword>
<dbReference type="CDD" id="cd00038">
    <property type="entry name" value="CAP_ED"/>
    <property type="match status" value="1"/>
</dbReference>
<dbReference type="InterPro" id="IPR036097">
    <property type="entry name" value="HisK_dim/P_sf"/>
</dbReference>
<sequence length="458" mass="50305">MLVGEVLRTVPLFAHLPDDLMQWVIDHSSEVHLEDGECLFEEGKPARYFFVLLEGGLLVTKRIGNRDVVLTMHEPGAFTGEIPLLAGSDYVASGCAVGASRLMRMEADEFYQMLGICTVIGRGIFAAMANRIQTTEALVQQSEKLSGLGKMAAGLAHELNNPAAASQRAVEQLQEKMLQLHASSQQLAQHITVEQWEQLSRLASEHSTEQLSALERSEREDELLAWLDERAVADSWELAPAFVEAGLTVAELGTLAEMIGDADLERALVWLESSLSVNDLLATVEQGTARISGLVKAIKEYSYMDRAQLQEVDIHAGIESTLIILKHKLKGGIEVIREYDPHVPRISAYASELNQVWTNILDNAIDAMQGKGIIHIRTMQKGTFVCVEIVDNGPGIPAEIQSRIFEPFFTTKDVGKGTGLGLDTAYRIVVVDHNGTITTSSVPGETTFRICLPEKFVK</sequence>
<dbReference type="InterPro" id="IPR014710">
    <property type="entry name" value="RmlC-like_jellyroll"/>
</dbReference>
<evidence type="ECO:0000256" key="3">
    <source>
        <dbReference type="ARBA" id="ARBA00022777"/>
    </source>
</evidence>
<dbReference type="GO" id="GO:0000155">
    <property type="term" value="F:phosphorelay sensor kinase activity"/>
    <property type="evidence" value="ECO:0007669"/>
    <property type="project" value="InterPro"/>
</dbReference>
<dbReference type="AlphaFoldDB" id="A0A8J3IZN1"/>
<dbReference type="SUPFAM" id="SSF55874">
    <property type="entry name" value="ATPase domain of HSP90 chaperone/DNA topoisomerase II/histidine kinase"/>
    <property type="match status" value="1"/>
</dbReference>
<evidence type="ECO:0000313" key="7">
    <source>
        <dbReference type="EMBL" id="GHO99702.1"/>
    </source>
</evidence>
<dbReference type="InterPro" id="IPR003594">
    <property type="entry name" value="HATPase_dom"/>
</dbReference>
<dbReference type="InterPro" id="IPR036890">
    <property type="entry name" value="HATPase_C_sf"/>
</dbReference>
<dbReference type="PROSITE" id="PS50109">
    <property type="entry name" value="HIS_KIN"/>
    <property type="match status" value="1"/>
</dbReference>
<proteinExistence type="predicted"/>
<keyword evidence="3 7" id="KW-0418">Kinase</keyword>
<dbReference type="SMART" id="SM00387">
    <property type="entry name" value="HATPase_c"/>
    <property type="match status" value="1"/>
</dbReference>
<dbReference type="RefSeq" id="WP_220210331.1">
    <property type="nucleotide sequence ID" value="NZ_BNJK01000002.1"/>
</dbReference>
<comment type="catalytic activity">
    <reaction evidence="1">
        <text>ATP + protein L-histidine = ADP + protein N-phospho-L-histidine.</text>
        <dbReference type="EC" id="2.7.13.3"/>
    </reaction>
</comment>
<evidence type="ECO:0000259" key="6">
    <source>
        <dbReference type="PROSITE" id="PS50109"/>
    </source>
</evidence>
<dbReference type="SMART" id="SM00100">
    <property type="entry name" value="cNMP"/>
    <property type="match status" value="1"/>
</dbReference>
<dbReference type="Pfam" id="PF00027">
    <property type="entry name" value="cNMP_binding"/>
    <property type="match status" value="1"/>
</dbReference>
<feature type="domain" description="Cyclic nucleotide-binding" evidence="5">
    <location>
        <begin position="12"/>
        <end position="131"/>
    </location>
</feature>
<dbReference type="Gene3D" id="1.10.287.130">
    <property type="match status" value="1"/>
</dbReference>